<keyword evidence="2" id="KW-0808">Transferase</keyword>
<evidence type="ECO:0000256" key="1">
    <source>
        <dbReference type="SAM" id="MobiDB-lite"/>
    </source>
</evidence>
<dbReference type="GO" id="GO:0008168">
    <property type="term" value="F:methyltransferase activity"/>
    <property type="evidence" value="ECO:0007669"/>
    <property type="project" value="UniProtKB-KW"/>
</dbReference>
<dbReference type="InterPro" id="IPR029063">
    <property type="entry name" value="SAM-dependent_MTases_sf"/>
</dbReference>
<dbReference type="SUPFAM" id="SSF53335">
    <property type="entry name" value="S-adenosyl-L-methionine-dependent methyltransferases"/>
    <property type="match status" value="1"/>
</dbReference>
<accession>A0A7W1WQV8</accession>
<feature type="region of interest" description="Disordered" evidence="1">
    <location>
        <begin position="155"/>
        <end position="174"/>
    </location>
</feature>
<evidence type="ECO:0000313" key="2">
    <source>
        <dbReference type="EMBL" id="MBA4494332.1"/>
    </source>
</evidence>
<dbReference type="AlphaFoldDB" id="A0A7W1WQV8"/>
<dbReference type="GO" id="GO:0032259">
    <property type="term" value="P:methylation"/>
    <property type="evidence" value="ECO:0007669"/>
    <property type="project" value="UniProtKB-KW"/>
</dbReference>
<gene>
    <name evidence="2" type="ORF">H1191_08440</name>
</gene>
<keyword evidence="2" id="KW-0489">Methyltransferase</keyword>
<keyword evidence="3" id="KW-1185">Reference proteome</keyword>
<protein>
    <submittedName>
        <fullName evidence="2">Class I SAM-dependent methyltransferase</fullName>
    </submittedName>
</protein>
<evidence type="ECO:0000313" key="3">
    <source>
        <dbReference type="Proteomes" id="UP000535491"/>
    </source>
</evidence>
<dbReference type="Gene3D" id="3.40.50.150">
    <property type="entry name" value="Vaccinia Virus protein VP39"/>
    <property type="match status" value="1"/>
</dbReference>
<feature type="compositionally biased region" description="Polar residues" evidence="1">
    <location>
        <begin position="156"/>
        <end position="174"/>
    </location>
</feature>
<reference evidence="2 3" key="1">
    <citation type="submission" date="2020-07" db="EMBL/GenBank/DDBJ databases">
        <authorList>
            <person name="Feng H."/>
        </authorList>
    </citation>
    <scope>NUCLEOTIDE SEQUENCE [LARGE SCALE GENOMIC DNA]</scope>
    <source>
        <strain evidence="3">s-10</strain>
    </source>
</reference>
<name>A0A7W1WQV8_9BACL</name>
<dbReference type="RefSeq" id="WP_181751570.1">
    <property type="nucleotide sequence ID" value="NZ_JACEIQ010000006.1"/>
</dbReference>
<proteinExistence type="predicted"/>
<dbReference type="Proteomes" id="UP000535491">
    <property type="component" value="Unassembled WGS sequence"/>
</dbReference>
<comment type="caution">
    <text evidence="2">The sequence shown here is derived from an EMBL/GenBank/DDBJ whole genome shotgun (WGS) entry which is preliminary data.</text>
</comment>
<dbReference type="Pfam" id="PF13578">
    <property type="entry name" value="Methyltransf_24"/>
    <property type="match status" value="1"/>
</dbReference>
<dbReference type="EMBL" id="JACEIQ010000006">
    <property type="protein sequence ID" value="MBA4494332.1"/>
    <property type="molecule type" value="Genomic_DNA"/>
</dbReference>
<sequence length="232" mass="26702">MHRFWEKIIQPIFKKRNVQSIVEIGAASGAHTVKILKCCCERNAKLFVIDPFPQFDTASFQSIYGNRLQIWRQISLCALPQIKHYDAVLIDGDHNWYTVYHELKIIENKAKQTGKFPIVFLHDTEWPYGRRDMYYLPDTIPAHYRKPYSTKGIKAGQSQLADQGGTNQGLNNATYEGGEKNGVLTAIEDFLRETYFPIRFYRVKTNNGLGILIPNNQEDDLTIRQIIAFSGL</sequence>
<organism evidence="2 3">
    <name type="scientific">Paenactinomyces guangxiensis</name>
    <dbReference type="NCBI Taxonomy" id="1490290"/>
    <lineage>
        <taxon>Bacteria</taxon>
        <taxon>Bacillati</taxon>
        <taxon>Bacillota</taxon>
        <taxon>Bacilli</taxon>
        <taxon>Bacillales</taxon>
        <taxon>Thermoactinomycetaceae</taxon>
        <taxon>Paenactinomyces</taxon>
    </lineage>
</organism>